<dbReference type="EMBL" id="CP003010">
    <property type="protein sequence ID" value="AEO66505.1"/>
    <property type="molecule type" value="Genomic_DNA"/>
</dbReference>
<name>G2R108_THETT</name>
<dbReference type="GeneID" id="11518473"/>
<dbReference type="AlphaFoldDB" id="G2R108"/>
<dbReference type="Proteomes" id="UP000008181">
    <property type="component" value="Chromosome 2"/>
</dbReference>
<evidence type="ECO:0000313" key="2">
    <source>
        <dbReference type="Proteomes" id="UP000008181"/>
    </source>
</evidence>
<organism evidence="1 2">
    <name type="scientific">Thermothielavioides terrestris (strain ATCC 38088 / NRRL 8126)</name>
    <name type="common">Thielavia terrestris</name>
    <dbReference type="NCBI Taxonomy" id="578455"/>
    <lineage>
        <taxon>Eukaryota</taxon>
        <taxon>Fungi</taxon>
        <taxon>Dikarya</taxon>
        <taxon>Ascomycota</taxon>
        <taxon>Pezizomycotina</taxon>
        <taxon>Sordariomycetes</taxon>
        <taxon>Sordariomycetidae</taxon>
        <taxon>Sordariales</taxon>
        <taxon>Chaetomiaceae</taxon>
        <taxon>Thermothielavioides</taxon>
        <taxon>Thermothielavioides terrestris</taxon>
    </lineage>
</organism>
<evidence type="ECO:0000313" key="1">
    <source>
        <dbReference type="EMBL" id="AEO66505.1"/>
    </source>
</evidence>
<dbReference type="RefSeq" id="XP_003652841.1">
    <property type="nucleotide sequence ID" value="XM_003652793.1"/>
</dbReference>
<reference evidence="1 2" key="1">
    <citation type="journal article" date="2011" name="Nat. Biotechnol.">
        <title>Comparative genomic analysis of the thermophilic biomass-degrading fungi Myceliophthora thermophila and Thielavia terrestris.</title>
        <authorList>
            <person name="Berka R.M."/>
            <person name="Grigoriev I.V."/>
            <person name="Otillar R."/>
            <person name="Salamov A."/>
            <person name="Grimwood J."/>
            <person name="Reid I."/>
            <person name="Ishmael N."/>
            <person name="John T."/>
            <person name="Darmond C."/>
            <person name="Moisan M.-C."/>
            <person name="Henrissat B."/>
            <person name="Coutinho P.M."/>
            <person name="Lombard V."/>
            <person name="Natvig D.O."/>
            <person name="Lindquist E."/>
            <person name="Schmutz J."/>
            <person name="Lucas S."/>
            <person name="Harris P."/>
            <person name="Powlowski J."/>
            <person name="Bellemare A."/>
            <person name="Taylor D."/>
            <person name="Butler G."/>
            <person name="de Vries R.P."/>
            <person name="Allijn I.E."/>
            <person name="van den Brink J."/>
            <person name="Ushinsky S."/>
            <person name="Storms R."/>
            <person name="Powell A.J."/>
            <person name="Paulsen I.T."/>
            <person name="Elbourne L.D.H."/>
            <person name="Baker S.E."/>
            <person name="Magnuson J."/>
            <person name="LaBoissiere S."/>
            <person name="Clutterbuck A.J."/>
            <person name="Martinez D."/>
            <person name="Wogulis M."/>
            <person name="de Leon A.L."/>
            <person name="Rey M.W."/>
            <person name="Tsang A."/>
        </authorList>
    </citation>
    <scope>NUCLEOTIDE SEQUENCE [LARGE SCALE GENOMIC DNA]</scope>
    <source>
        <strain evidence="2">ATCC 38088 / NRRL 8126</strain>
    </source>
</reference>
<protein>
    <submittedName>
        <fullName evidence="1">Uncharacterized protein</fullName>
    </submittedName>
</protein>
<sequence>MRELVESVTRQDIGDCYLPEQSKRDADRLEERTNEGRRRRSSINFELRKVIESGARQECRPEGILANCCTLCMLW</sequence>
<accession>G2R108</accession>
<dbReference type="HOGENOM" id="CLU_2672852_0_0_1"/>
<keyword evidence="2" id="KW-1185">Reference proteome</keyword>
<gene>
    <name evidence="1" type="ORF">THITE_151993</name>
</gene>
<proteinExistence type="predicted"/>
<dbReference type="KEGG" id="ttt:THITE_151993"/>